<gene>
    <name evidence="3" type="primary">KAFR0E01440</name>
    <name evidence="3" type="ORF">KAFR_0E01440</name>
</gene>
<dbReference type="GO" id="GO:0006281">
    <property type="term" value="P:DNA repair"/>
    <property type="evidence" value="ECO:0007669"/>
    <property type="project" value="EnsemblFungi"/>
</dbReference>
<dbReference type="AlphaFoldDB" id="H2AV98"/>
<evidence type="ECO:0000256" key="1">
    <source>
        <dbReference type="SAM" id="Phobius"/>
    </source>
</evidence>
<dbReference type="Proteomes" id="UP000005220">
    <property type="component" value="Chromosome 5"/>
</dbReference>
<feature type="transmembrane region" description="Helical" evidence="1">
    <location>
        <begin position="176"/>
        <end position="197"/>
    </location>
</feature>
<sequence length="297" mass="33620">MNPTMSDNENYVPEGTLSTQSNDKLDVVARKVVRFIMSQVESQNTILSRAKLMDVVKNASQQENATRIRFDDMFTAINNILFDVYGYELKGLRNRPVTSQTSATTINATEEIPDHKASQFLVLNNLPFLRNFDELKILQSVRTYEDLIQNGEYTGDDMGAESVNTFASKLNVDQDLAYNGILSVILCIILFSSNHILHQDLLKQMEKFGIPTDGTAIPIVQLTIDDLLKTLERRQYIVKLEEKSDVVGDVVLYRIGRRTQAEFDQSSLVQLVREVMGVAYDDTIKHDIRKIVGDAYA</sequence>
<keyword evidence="1" id="KW-0812">Transmembrane</keyword>
<keyword evidence="4" id="KW-1185">Reference proteome</keyword>
<dbReference type="InterPro" id="IPR041898">
    <property type="entry name" value="MAGE_WH1"/>
</dbReference>
<keyword evidence="1" id="KW-0472">Membrane</keyword>
<dbReference type="SMART" id="SM01373">
    <property type="entry name" value="MAGE"/>
    <property type="match status" value="1"/>
</dbReference>
<organism evidence="3 4">
    <name type="scientific">Kazachstania africana (strain ATCC 22294 / BCRC 22015 / CBS 2517 / CECT 1963 / NBRC 1671 / NRRL Y-8276)</name>
    <name type="common">Yeast</name>
    <name type="synonym">Kluyveromyces africanus</name>
    <dbReference type="NCBI Taxonomy" id="1071382"/>
    <lineage>
        <taxon>Eukaryota</taxon>
        <taxon>Fungi</taxon>
        <taxon>Dikarya</taxon>
        <taxon>Ascomycota</taxon>
        <taxon>Saccharomycotina</taxon>
        <taxon>Saccharomycetes</taxon>
        <taxon>Saccharomycetales</taxon>
        <taxon>Saccharomycetaceae</taxon>
        <taxon>Kazachstania</taxon>
    </lineage>
</organism>
<evidence type="ECO:0000313" key="4">
    <source>
        <dbReference type="Proteomes" id="UP000005220"/>
    </source>
</evidence>
<dbReference type="Gene3D" id="1.10.10.1210">
    <property type="entry name" value="MAGE homology domain, winged helix WH2 motif"/>
    <property type="match status" value="1"/>
</dbReference>
<dbReference type="OrthoDB" id="205198at2759"/>
<dbReference type="Pfam" id="PF01454">
    <property type="entry name" value="MAGE"/>
    <property type="match status" value="1"/>
</dbReference>
<dbReference type="GO" id="GO:0030915">
    <property type="term" value="C:Smc5-Smc6 complex"/>
    <property type="evidence" value="ECO:0007669"/>
    <property type="project" value="EnsemblFungi"/>
</dbReference>
<dbReference type="InterPro" id="IPR002190">
    <property type="entry name" value="MHD_dom"/>
</dbReference>
<dbReference type="RefSeq" id="XP_003957433.1">
    <property type="nucleotide sequence ID" value="XM_003957384.1"/>
</dbReference>
<dbReference type="STRING" id="1071382.H2AV98"/>
<keyword evidence="1" id="KW-1133">Transmembrane helix</keyword>
<dbReference type="GO" id="GO:0019789">
    <property type="term" value="F:SUMO transferase activity"/>
    <property type="evidence" value="ECO:0007669"/>
    <property type="project" value="EnsemblFungi"/>
</dbReference>
<accession>H2AV98</accession>
<dbReference type="eggNOG" id="KOG4562">
    <property type="taxonomic scope" value="Eukaryota"/>
</dbReference>
<dbReference type="InterPro" id="IPR041899">
    <property type="entry name" value="MAGE_WH2"/>
</dbReference>
<dbReference type="KEGG" id="kaf:KAFR_0E01440"/>
<dbReference type="FunCoup" id="H2AV98">
    <property type="interactions" value="59"/>
</dbReference>
<dbReference type="GeneID" id="13882877"/>
<evidence type="ECO:0000313" key="3">
    <source>
        <dbReference type="EMBL" id="CCF58298.1"/>
    </source>
</evidence>
<dbReference type="EMBL" id="HE650825">
    <property type="protein sequence ID" value="CCF58298.1"/>
    <property type="molecule type" value="Genomic_DNA"/>
</dbReference>
<dbReference type="Gene3D" id="1.10.10.1200">
    <property type="entry name" value="MAGE homology domain, winged helix WH1 motif"/>
    <property type="match status" value="1"/>
</dbReference>
<reference evidence="3 4" key="1">
    <citation type="journal article" date="2011" name="Proc. Natl. Acad. Sci. U.S.A.">
        <title>Evolutionary erosion of yeast sex chromosomes by mating-type switching accidents.</title>
        <authorList>
            <person name="Gordon J.L."/>
            <person name="Armisen D."/>
            <person name="Proux-Wera E."/>
            <person name="Oheigeartaigh S.S."/>
            <person name="Byrne K.P."/>
            <person name="Wolfe K.H."/>
        </authorList>
    </citation>
    <scope>NUCLEOTIDE SEQUENCE [LARGE SCALE GENOMIC DNA]</scope>
    <source>
        <strain evidence="4">ATCC 22294 / BCRC 22015 / CBS 2517 / CECT 1963 / NBRC 1671 / NRRL Y-8276</strain>
    </source>
</reference>
<dbReference type="HOGENOM" id="CLU_081930_0_0_1"/>
<protein>
    <recommendedName>
        <fullName evidence="2">MAGE domain-containing protein</fullName>
    </recommendedName>
</protein>
<proteinExistence type="predicted"/>
<name>H2AV98_KAZAF</name>
<evidence type="ECO:0000259" key="2">
    <source>
        <dbReference type="SMART" id="SM01373"/>
    </source>
</evidence>
<feature type="domain" description="MAGE" evidence="2">
    <location>
        <begin position="32"/>
        <end position="268"/>
    </location>
</feature>
<dbReference type="InParanoid" id="H2AV98"/>